<sequence length="191" mass="19357">MKIDHDSATRCGLLYKMVAGLTLFGAGVVLSISASGQTSSPTGALPLSLAMDAATETIRVCEARGFKVAVAIVDPDGVIKIQARGDGSPIHSQGFSFRKAYTIMSMGPMIGADTNSALIKMITGFSPSLPATASSGTSSLLFLPGSVLVKQNGQAIAAIGVSGAPKSIDDEACAQAGADKIKSRLAGNNPD</sequence>
<dbReference type="Proteomes" id="UP000199706">
    <property type="component" value="Unassembled WGS sequence"/>
</dbReference>
<protein>
    <submittedName>
        <fullName evidence="2">Uncharacterized conserved protein GlcG, DUF336 family</fullName>
    </submittedName>
</protein>
<dbReference type="PANTHER" id="PTHR34309:SF10">
    <property type="entry name" value="SLR1406 PROTEIN"/>
    <property type="match status" value="1"/>
</dbReference>
<keyword evidence="1" id="KW-0812">Transmembrane</keyword>
<keyword evidence="1" id="KW-0472">Membrane</keyword>
<evidence type="ECO:0000313" key="3">
    <source>
        <dbReference type="Proteomes" id="UP000199706"/>
    </source>
</evidence>
<dbReference type="AlphaFoldDB" id="A0A1G7VQB0"/>
<dbReference type="PANTHER" id="PTHR34309">
    <property type="entry name" value="SLR1406 PROTEIN"/>
    <property type="match status" value="1"/>
</dbReference>
<feature type="transmembrane region" description="Helical" evidence="1">
    <location>
        <begin position="12"/>
        <end position="32"/>
    </location>
</feature>
<proteinExistence type="predicted"/>
<dbReference type="EMBL" id="FNCJ01000004">
    <property type="protein sequence ID" value="SDG62002.1"/>
    <property type="molecule type" value="Genomic_DNA"/>
</dbReference>
<dbReference type="InterPro" id="IPR005624">
    <property type="entry name" value="PduO/GlcC-like"/>
</dbReference>
<dbReference type="OrthoDB" id="70242at2"/>
<reference evidence="2 3" key="1">
    <citation type="submission" date="2016-10" db="EMBL/GenBank/DDBJ databases">
        <authorList>
            <person name="de Groot N.N."/>
        </authorList>
    </citation>
    <scope>NUCLEOTIDE SEQUENCE [LARGE SCALE GENOMIC DNA]</scope>
    <source>
        <strain evidence="2 3">LMG 2247</strain>
    </source>
</reference>
<organism evidence="2 3">
    <name type="scientific">Paraburkholderia phenazinium</name>
    <dbReference type="NCBI Taxonomy" id="60549"/>
    <lineage>
        <taxon>Bacteria</taxon>
        <taxon>Pseudomonadati</taxon>
        <taxon>Pseudomonadota</taxon>
        <taxon>Betaproteobacteria</taxon>
        <taxon>Burkholderiales</taxon>
        <taxon>Burkholderiaceae</taxon>
        <taxon>Paraburkholderia</taxon>
    </lineage>
</organism>
<dbReference type="InterPro" id="IPR052517">
    <property type="entry name" value="GlcG_carb_metab_protein"/>
</dbReference>
<evidence type="ECO:0000313" key="2">
    <source>
        <dbReference type="EMBL" id="SDG62002.1"/>
    </source>
</evidence>
<dbReference type="SUPFAM" id="SSF143744">
    <property type="entry name" value="GlcG-like"/>
    <property type="match status" value="1"/>
</dbReference>
<dbReference type="Pfam" id="PF03928">
    <property type="entry name" value="HbpS-like"/>
    <property type="match status" value="1"/>
</dbReference>
<accession>A0A1G7VQB0</accession>
<gene>
    <name evidence="2" type="ORF">SAMN05216466_104180</name>
</gene>
<name>A0A1G7VQB0_9BURK</name>
<keyword evidence="1" id="KW-1133">Transmembrane helix</keyword>
<evidence type="ECO:0000256" key="1">
    <source>
        <dbReference type="SAM" id="Phobius"/>
    </source>
</evidence>
<dbReference type="Gene3D" id="3.30.450.150">
    <property type="entry name" value="Haem-degrading domain"/>
    <property type="match status" value="1"/>
</dbReference>
<dbReference type="RefSeq" id="WP_143016561.1">
    <property type="nucleotide sequence ID" value="NZ_CADERL010000006.1"/>
</dbReference>
<dbReference type="InterPro" id="IPR038084">
    <property type="entry name" value="PduO/GlcC-like_sf"/>
</dbReference>